<evidence type="ECO:0000313" key="1">
    <source>
        <dbReference type="EMBL" id="MBL0391907.1"/>
    </source>
</evidence>
<dbReference type="Proteomes" id="UP000599109">
    <property type="component" value="Unassembled WGS sequence"/>
</dbReference>
<comment type="caution">
    <text evidence="1">The sequence shown here is derived from an EMBL/GenBank/DDBJ whole genome shotgun (WGS) entry which is preliminary data.</text>
</comment>
<organism evidence="1 2">
    <name type="scientific">Ramlibacter monticola</name>
    <dbReference type="NCBI Taxonomy" id="1926872"/>
    <lineage>
        <taxon>Bacteria</taxon>
        <taxon>Pseudomonadati</taxon>
        <taxon>Pseudomonadota</taxon>
        <taxon>Betaproteobacteria</taxon>
        <taxon>Burkholderiales</taxon>
        <taxon>Comamonadaceae</taxon>
        <taxon>Ramlibacter</taxon>
    </lineage>
</organism>
<dbReference type="EMBL" id="JAEQNE010000002">
    <property type="protein sequence ID" value="MBL0391907.1"/>
    <property type="molecule type" value="Genomic_DNA"/>
</dbReference>
<keyword evidence="2" id="KW-1185">Reference proteome</keyword>
<name>A0A937CUD3_9BURK</name>
<accession>A0A937CUD3</accession>
<protein>
    <submittedName>
        <fullName evidence="1">Uncharacterized protein</fullName>
    </submittedName>
</protein>
<gene>
    <name evidence="1" type="ORF">JJ685_12275</name>
</gene>
<sequence length="46" mass="5014">MGGFRPTCDHLATPRIAPLARPEAIDRDQRCADHAPITVEYEPAPG</sequence>
<dbReference type="AlphaFoldDB" id="A0A937CUD3"/>
<reference evidence="1 2" key="1">
    <citation type="journal article" date="2017" name="Int. J. Syst. Evol. Microbiol.">
        <title>Ramlibacter monticola sp. nov., isolated from forest soil.</title>
        <authorList>
            <person name="Chaudhary D.K."/>
            <person name="Kim J."/>
        </authorList>
    </citation>
    <scope>NUCLEOTIDE SEQUENCE [LARGE SCALE GENOMIC DNA]</scope>
    <source>
        <strain evidence="1 2">KACC 19175</strain>
    </source>
</reference>
<proteinExistence type="predicted"/>
<dbReference type="RefSeq" id="WP_201674506.1">
    <property type="nucleotide sequence ID" value="NZ_JAEQNE010000002.1"/>
</dbReference>
<evidence type="ECO:0000313" key="2">
    <source>
        <dbReference type="Proteomes" id="UP000599109"/>
    </source>
</evidence>